<proteinExistence type="predicted"/>
<accession>A0A9W7ELR3</accession>
<keyword evidence="3" id="KW-1185">Reference proteome</keyword>
<feature type="region of interest" description="Disordered" evidence="1">
    <location>
        <begin position="1"/>
        <end position="28"/>
    </location>
</feature>
<feature type="compositionally biased region" description="Basic and acidic residues" evidence="1">
    <location>
        <begin position="633"/>
        <end position="642"/>
    </location>
</feature>
<sequence>MSSVHPNPSDAVGALPQLPQSMAKTGKRVSVMPHMANDIVVKKTKKATVVSKRRGSILDAMIPGLDRQQSKEKASTRSSASSGMEQLAEETTEEPEEQPEEHKAAVYHSEAANVKLSKRFRFLRLCCGCLFPKELFHRIEQRAIGFQQHVAGLEENETLIHYQNPNDFRAKYSHGDPIYDEEGKLIEYADNKNPTEEELQLYHLRAVSDLSIRDSGGVDSNADTTLRRRFTFSRSDSDITPESSEGLSATAGSASTTKRHRRKSVVEKKHILQPPHPLKLPKEQRPKKSVRVFPIVRITITHNYENYDIEDWDIERSEECMRGMEKGDLWFSKRDIASFRKMVKYDNELFSLSSLRRKSKNALIWFQTFGKFFGECGEDFTEEHEETIFGKPINEIIDFDDEFFYEDTLDLIKESPVEYIAWESGQYYKNKPTHSSLTFSSFEDLPSHSSFTEMSKKRGISRSTTDRISRLQSIQEKFSSVNSMDSSMDSDEMSFSEEESEDEEQANTPVRDYGENREEKKRRKKEEKKKKTEEKEKKLEHEIVRRSSSITALSIPAEKQQQLLAAAQSKLNTSEAPPPSQGKSPAASDRKVPYKSKFMDLADDVDMVNMHSKRGESFRKGSGGPPSLKKFAHRDQSLRDLLSEENMNRGVPMRKEYEVQMDNTGAATIFTPKQSEKKSLGFFRAKVGEDEEVSPRSDDEDAPVSSGENRILKLQSVVESGREGESILSRRHQAPEPQTSKDGKRLTL</sequence>
<gene>
    <name evidence="2" type="ORF">TrST_g12479</name>
</gene>
<evidence type="ECO:0000313" key="2">
    <source>
        <dbReference type="EMBL" id="GMH82445.1"/>
    </source>
</evidence>
<dbReference type="Proteomes" id="UP001165085">
    <property type="component" value="Unassembled WGS sequence"/>
</dbReference>
<name>A0A9W7ELR3_9STRA</name>
<feature type="region of interest" description="Disordered" evidence="1">
    <location>
        <begin position="614"/>
        <end position="651"/>
    </location>
</feature>
<evidence type="ECO:0000256" key="1">
    <source>
        <dbReference type="SAM" id="MobiDB-lite"/>
    </source>
</evidence>
<feature type="compositionally biased region" description="Basic and acidic residues" evidence="1">
    <location>
        <begin position="739"/>
        <end position="748"/>
    </location>
</feature>
<dbReference type="AlphaFoldDB" id="A0A9W7ELR3"/>
<feature type="compositionally biased region" description="Acidic residues" evidence="1">
    <location>
        <begin position="488"/>
        <end position="505"/>
    </location>
</feature>
<feature type="compositionally biased region" description="Polar residues" evidence="1">
    <location>
        <begin position="240"/>
        <end position="256"/>
    </location>
</feature>
<evidence type="ECO:0000313" key="3">
    <source>
        <dbReference type="Proteomes" id="UP001165085"/>
    </source>
</evidence>
<feature type="region of interest" description="Disordered" evidence="1">
    <location>
        <begin position="681"/>
        <end position="748"/>
    </location>
</feature>
<feature type="region of interest" description="Disordered" evidence="1">
    <location>
        <begin position="475"/>
        <end position="543"/>
    </location>
</feature>
<organism evidence="2 3">
    <name type="scientific">Triparma strigata</name>
    <dbReference type="NCBI Taxonomy" id="1606541"/>
    <lineage>
        <taxon>Eukaryota</taxon>
        <taxon>Sar</taxon>
        <taxon>Stramenopiles</taxon>
        <taxon>Ochrophyta</taxon>
        <taxon>Bolidophyceae</taxon>
        <taxon>Parmales</taxon>
        <taxon>Triparmaceae</taxon>
        <taxon>Triparma</taxon>
    </lineage>
</organism>
<dbReference type="OrthoDB" id="206518at2759"/>
<protein>
    <submittedName>
        <fullName evidence="2">Uncharacterized protein</fullName>
    </submittedName>
</protein>
<feature type="compositionally biased region" description="Basic and acidic residues" evidence="1">
    <location>
        <begin position="529"/>
        <end position="543"/>
    </location>
</feature>
<feature type="region of interest" description="Disordered" evidence="1">
    <location>
        <begin position="61"/>
        <end position="104"/>
    </location>
</feature>
<feature type="compositionally biased region" description="Acidic residues" evidence="1">
    <location>
        <begin position="87"/>
        <end position="99"/>
    </location>
</feature>
<comment type="caution">
    <text evidence="2">The sequence shown here is derived from an EMBL/GenBank/DDBJ whole genome shotgun (WGS) entry which is preliminary data.</text>
</comment>
<dbReference type="EMBL" id="BRXY01000268">
    <property type="protein sequence ID" value="GMH82445.1"/>
    <property type="molecule type" value="Genomic_DNA"/>
</dbReference>
<feature type="region of interest" description="Disordered" evidence="1">
    <location>
        <begin position="235"/>
        <end position="266"/>
    </location>
</feature>
<reference evidence="3" key="1">
    <citation type="journal article" date="2023" name="Commun. Biol.">
        <title>Genome analysis of Parmales, the sister group of diatoms, reveals the evolutionary specialization of diatoms from phago-mixotrophs to photoautotrophs.</title>
        <authorList>
            <person name="Ban H."/>
            <person name="Sato S."/>
            <person name="Yoshikawa S."/>
            <person name="Yamada K."/>
            <person name="Nakamura Y."/>
            <person name="Ichinomiya M."/>
            <person name="Sato N."/>
            <person name="Blanc-Mathieu R."/>
            <person name="Endo H."/>
            <person name="Kuwata A."/>
            <person name="Ogata H."/>
        </authorList>
    </citation>
    <scope>NUCLEOTIDE SEQUENCE [LARGE SCALE GENOMIC DNA]</scope>
    <source>
        <strain evidence="3">NIES 3701</strain>
    </source>
</reference>
<feature type="region of interest" description="Disordered" evidence="1">
    <location>
        <begin position="564"/>
        <end position="595"/>
    </location>
</feature>